<accession>A0A5C6GKX5</accession>
<feature type="domain" description="DUF7707" evidence="3">
    <location>
        <begin position="31"/>
        <end position="132"/>
    </location>
</feature>
<dbReference type="PANTHER" id="PTHR38118">
    <property type="entry name" value="ANCHORED CELL WALL PROTEIN 11-RELATED"/>
    <property type="match status" value="1"/>
</dbReference>
<gene>
    <name evidence="5" type="ORF">ED733_006131</name>
    <name evidence="4" type="ORF">NOR_01355</name>
</gene>
<evidence type="ECO:0000313" key="7">
    <source>
        <dbReference type="Proteomes" id="UP000317257"/>
    </source>
</evidence>
<feature type="compositionally biased region" description="Low complexity" evidence="1">
    <location>
        <begin position="139"/>
        <end position="168"/>
    </location>
</feature>
<sequence>MRFSAAFVALAVASAQAQTPTNYNYTSELDMTIDPNSVSQTDRATWCQGQTNTCSLLCNRDASVNECVESTLKWNCTCGSNSSTPGIQYYKQTIPFYTCEKLYSQCITETAQKNTDQAPCTNNIKPLCAKLDQPKSPISDGSASSTATDASQPSKTSSSTTQMATTSSKALAGPTLTPVANGAFAAAMGLMAYLL</sequence>
<evidence type="ECO:0000256" key="1">
    <source>
        <dbReference type="SAM" id="MobiDB-lite"/>
    </source>
</evidence>
<reference evidence="5" key="3">
    <citation type="journal article" date="2019" name="Microbiol. Resour. Announc.">
        <title>Genome Sequence of Metarhizium rileyi, a Microbial Control Agent for Lepidoptera.</title>
        <authorList>
            <person name="Binneck E."/>
            <person name="Lastra C.C.L."/>
            <person name="Sosa-Gomez D.R."/>
        </authorList>
    </citation>
    <scope>NUCLEOTIDE SEQUENCE</scope>
    <source>
        <strain evidence="5">Cep018-CH2</strain>
    </source>
</reference>
<keyword evidence="6" id="KW-1185">Reference proteome</keyword>
<evidence type="ECO:0000313" key="6">
    <source>
        <dbReference type="Proteomes" id="UP000243498"/>
    </source>
</evidence>
<protein>
    <submittedName>
        <fullName evidence="4">PCI domain-containing protein</fullName>
    </submittedName>
</protein>
<dbReference type="Proteomes" id="UP000243498">
    <property type="component" value="Unassembled WGS sequence"/>
</dbReference>
<evidence type="ECO:0000256" key="2">
    <source>
        <dbReference type="SAM" id="SignalP"/>
    </source>
</evidence>
<feature type="signal peptide" evidence="2">
    <location>
        <begin position="1"/>
        <end position="17"/>
    </location>
</feature>
<accession>A0A167ITK6</accession>
<reference evidence="7" key="2">
    <citation type="submission" date="2018-12" db="EMBL/GenBank/DDBJ databases">
        <title>The complete genome of Metarhizium rileyi, a key fungal pathogen of Lepidoptera.</title>
        <authorList>
            <person name="Binneck E."/>
            <person name="Lastra C.C.L."/>
            <person name="Sosa-Gomez D.R."/>
        </authorList>
    </citation>
    <scope>NUCLEOTIDE SEQUENCE [LARGE SCALE GENOMIC DNA]</scope>
    <source>
        <strain evidence="7">Cep018-CH2</strain>
    </source>
</reference>
<proteinExistence type="predicted"/>
<evidence type="ECO:0000313" key="4">
    <source>
        <dbReference type="EMBL" id="OAA49432.1"/>
    </source>
</evidence>
<keyword evidence="2" id="KW-0732">Signal</keyword>
<reference evidence="4 6" key="1">
    <citation type="journal article" date="2016" name="Genome Biol. Evol.">
        <title>Divergent and convergent evolution of fungal pathogenicity.</title>
        <authorList>
            <person name="Shang Y."/>
            <person name="Xiao G."/>
            <person name="Zheng P."/>
            <person name="Cen K."/>
            <person name="Zhan S."/>
            <person name="Wang C."/>
        </authorList>
    </citation>
    <scope>NUCLEOTIDE SEQUENCE [LARGE SCALE GENOMIC DNA]</scope>
    <source>
        <strain evidence="4 6">RCEF 4871</strain>
    </source>
</reference>
<dbReference type="Proteomes" id="UP000317257">
    <property type="component" value="Unassembled WGS sequence"/>
</dbReference>
<evidence type="ECO:0000259" key="3">
    <source>
        <dbReference type="Pfam" id="PF24808"/>
    </source>
</evidence>
<dbReference type="OMA" id="CSAQRNT"/>
<dbReference type="PANTHER" id="PTHR38118:SF3">
    <property type="entry name" value="ANCHORED CELL WALL PROTEIN 11"/>
    <property type="match status" value="1"/>
</dbReference>
<dbReference type="AlphaFoldDB" id="A0A167ITK6"/>
<feature type="region of interest" description="Disordered" evidence="1">
    <location>
        <begin position="136"/>
        <end position="168"/>
    </location>
</feature>
<dbReference type="EMBL" id="AZHC01000003">
    <property type="protein sequence ID" value="OAA49432.1"/>
    <property type="molecule type" value="Genomic_DNA"/>
</dbReference>
<evidence type="ECO:0000313" key="5">
    <source>
        <dbReference type="EMBL" id="TWU77994.1"/>
    </source>
</evidence>
<dbReference type="EMBL" id="SBHS01000002">
    <property type="protein sequence ID" value="TWU77994.1"/>
    <property type="molecule type" value="Genomic_DNA"/>
</dbReference>
<dbReference type="InterPro" id="IPR056124">
    <property type="entry name" value="DUF7707"/>
</dbReference>
<name>A0A167ITK6_METRR</name>
<dbReference type="OrthoDB" id="2121879at2759"/>
<organism evidence="4 6">
    <name type="scientific">Metarhizium rileyi (strain RCEF 4871)</name>
    <name type="common">Nomuraea rileyi</name>
    <dbReference type="NCBI Taxonomy" id="1649241"/>
    <lineage>
        <taxon>Eukaryota</taxon>
        <taxon>Fungi</taxon>
        <taxon>Dikarya</taxon>
        <taxon>Ascomycota</taxon>
        <taxon>Pezizomycotina</taxon>
        <taxon>Sordariomycetes</taxon>
        <taxon>Hypocreomycetidae</taxon>
        <taxon>Hypocreales</taxon>
        <taxon>Clavicipitaceae</taxon>
        <taxon>Metarhizium</taxon>
    </lineage>
</organism>
<comment type="caution">
    <text evidence="4">The sequence shown here is derived from an EMBL/GenBank/DDBJ whole genome shotgun (WGS) entry which is preliminary data.</text>
</comment>
<feature type="chain" id="PRO_5007888506" evidence="2">
    <location>
        <begin position="18"/>
        <end position="195"/>
    </location>
</feature>
<dbReference type="Pfam" id="PF24808">
    <property type="entry name" value="DUF7707"/>
    <property type="match status" value="1"/>
</dbReference>